<sequence>MTTYLPPDVQAGLDAARKKALKKSHRLRVQTGEDTYPVLNAWEGGFSLDSDVAPHLRGLVDLYDGPKHLSRCLIVASEEEGGEIRFELKRMTEASDRQPVDFERDPDAPVALIGRD</sequence>
<accession>A0A1M7J6S9</accession>
<evidence type="ECO:0000313" key="3">
    <source>
        <dbReference type="Proteomes" id="UP000322545"/>
    </source>
</evidence>
<evidence type="ECO:0000313" key="2">
    <source>
        <dbReference type="EMBL" id="SHM48642.1"/>
    </source>
</evidence>
<proteinExistence type="predicted"/>
<organism evidence="2 3">
    <name type="scientific">Roseovarius litoreus</name>
    <dbReference type="NCBI Taxonomy" id="1155722"/>
    <lineage>
        <taxon>Bacteria</taxon>
        <taxon>Pseudomonadati</taxon>
        <taxon>Pseudomonadota</taxon>
        <taxon>Alphaproteobacteria</taxon>
        <taxon>Rhodobacterales</taxon>
        <taxon>Roseobacteraceae</taxon>
        <taxon>Roseovarius</taxon>
    </lineage>
</organism>
<evidence type="ECO:0000256" key="1">
    <source>
        <dbReference type="SAM" id="MobiDB-lite"/>
    </source>
</evidence>
<name>A0A1M7J6S9_9RHOB</name>
<protein>
    <submittedName>
        <fullName evidence="2">Uncharacterized protein</fullName>
    </submittedName>
</protein>
<feature type="region of interest" description="Disordered" evidence="1">
    <location>
        <begin position="94"/>
        <end position="116"/>
    </location>
</feature>
<keyword evidence="3" id="KW-1185">Reference proteome</keyword>
<dbReference type="EMBL" id="FRCB01000008">
    <property type="protein sequence ID" value="SHM48642.1"/>
    <property type="molecule type" value="Genomic_DNA"/>
</dbReference>
<dbReference type="AlphaFoldDB" id="A0A1M7J6S9"/>
<dbReference type="Proteomes" id="UP000322545">
    <property type="component" value="Unassembled WGS sequence"/>
</dbReference>
<feature type="compositionally biased region" description="Basic and acidic residues" evidence="1">
    <location>
        <begin position="94"/>
        <end position="107"/>
    </location>
</feature>
<gene>
    <name evidence="2" type="ORF">SAMN05443432_10864</name>
</gene>
<dbReference type="RefSeq" id="WP_149780303.1">
    <property type="nucleotide sequence ID" value="NZ_FRCB01000008.1"/>
</dbReference>
<reference evidence="2 3" key="1">
    <citation type="submission" date="2016-11" db="EMBL/GenBank/DDBJ databases">
        <authorList>
            <person name="Varghese N."/>
            <person name="Submissions S."/>
        </authorList>
    </citation>
    <scope>NUCLEOTIDE SEQUENCE [LARGE SCALE GENOMIC DNA]</scope>
    <source>
        <strain evidence="2 3">DSM 28249</strain>
    </source>
</reference>